<proteinExistence type="predicted"/>
<dbReference type="InterPro" id="IPR002078">
    <property type="entry name" value="Sigma_54_int"/>
</dbReference>
<dbReference type="GO" id="GO:0000160">
    <property type="term" value="P:phosphorelay signal transduction system"/>
    <property type="evidence" value="ECO:0007669"/>
    <property type="project" value="InterPro"/>
</dbReference>
<dbReference type="Pfam" id="PF25601">
    <property type="entry name" value="AAA_lid_14"/>
    <property type="match status" value="1"/>
</dbReference>
<gene>
    <name evidence="11" type="ORF">FJZ47_11545</name>
</gene>
<dbReference type="Gene3D" id="1.10.8.60">
    <property type="match status" value="1"/>
</dbReference>
<keyword evidence="1" id="KW-0547">Nucleotide-binding</keyword>
<evidence type="ECO:0000256" key="1">
    <source>
        <dbReference type="ARBA" id="ARBA00022741"/>
    </source>
</evidence>
<dbReference type="SUPFAM" id="SSF52172">
    <property type="entry name" value="CheY-like"/>
    <property type="match status" value="1"/>
</dbReference>
<evidence type="ECO:0000256" key="4">
    <source>
        <dbReference type="ARBA" id="ARBA00023125"/>
    </source>
</evidence>
<evidence type="ECO:0000256" key="5">
    <source>
        <dbReference type="ARBA" id="ARBA00023159"/>
    </source>
</evidence>
<accession>A0A937W2C1</accession>
<dbReference type="SMART" id="SM00448">
    <property type="entry name" value="REC"/>
    <property type="match status" value="1"/>
</dbReference>
<dbReference type="GO" id="GO:0006355">
    <property type="term" value="P:regulation of DNA-templated transcription"/>
    <property type="evidence" value="ECO:0007669"/>
    <property type="project" value="InterPro"/>
</dbReference>
<feature type="domain" description="Sigma-54 factor interaction" evidence="9">
    <location>
        <begin position="170"/>
        <end position="398"/>
    </location>
</feature>
<evidence type="ECO:0000256" key="6">
    <source>
        <dbReference type="ARBA" id="ARBA00023163"/>
    </source>
</evidence>
<sequence length="468" mass="51390">MGDASSWSRPLNRAAVLPSTCPLQRRTGMAAILIVDDEPSARTTLALLLKKRGYHVTEAAGLTRAVAALAETTFDLVITDLRMPDGDGLEVLRASKAYCPEAEVILLTAYAGWESAKEAMQLGAFDYFEKGKEPDELLHRLAQALTQKHLRQENAQLRQQVHERYALPGIIAHSRAMQQVIELVQRVAPTEAPVLILGESGTGKELIARALHHTSQRVRGPFVAVNCGALPEALLESEIFGHVKGAFTGATVSKRGLFEEAHGGTFFLDEIGDMPAALQVKLLRTLQDGEVRRVGATQAVQVNARVVAATHRNIEQMLRAGTFREDLFYRLNVITLLLPALRQRRDDIPALADHFLHHFSRQQGRVCRLSPEALERLLRYAWPGNVRELENAMQRAVILAAGEALTLPNSHPISLPALGSPLARRCSSIRAWLTSKKPTFSTRSNAMVGNTPRPPKPLVSAVRRCGGN</sequence>
<dbReference type="PANTHER" id="PTHR32071">
    <property type="entry name" value="TRANSCRIPTIONAL REGULATORY PROTEIN"/>
    <property type="match status" value="1"/>
</dbReference>
<dbReference type="PROSITE" id="PS00676">
    <property type="entry name" value="SIGMA54_INTERACT_2"/>
    <property type="match status" value="1"/>
</dbReference>
<dbReference type="FunFam" id="3.40.50.300:FF:000006">
    <property type="entry name" value="DNA-binding transcriptional regulator NtrC"/>
    <property type="match status" value="1"/>
</dbReference>
<evidence type="ECO:0000259" key="9">
    <source>
        <dbReference type="PROSITE" id="PS50045"/>
    </source>
</evidence>
<dbReference type="PROSITE" id="PS00688">
    <property type="entry name" value="SIGMA54_INTERACT_3"/>
    <property type="match status" value="1"/>
</dbReference>
<dbReference type="CDD" id="cd00009">
    <property type="entry name" value="AAA"/>
    <property type="match status" value="1"/>
</dbReference>
<evidence type="ECO:0000256" key="2">
    <source>
        <dbReference type="ARBA" id="ARBA00022840"/>
    </source>
</evidence>
<dbReference type="PROSITE" id="PS50045">
    <property type="entry name" value="SIGMA54_INTERACT_4"/>
    <property type="match status" value="1"/>
</dbReference>
<reference evidence="11" key="1">
    <citation type="submission" date="2019-03" db="EMBL/GenBank/DDBJ databases">
        <title>Lake Tanganyika Metagenome-Assembled Genomes (MAGs).</title>
        <authorList>
            <person name="Tran P."/>
        </authorList>
    </citation>
    <scope>NUCLEOTIDE SEQUENCE</scope>
    <source>
        <strain evidence="11">K_DeepCast_65m_m2_066</strain>
    </source>
</reference>
<dbReference type="AlphaFoldDB" id="A0A937W2C1"/>
<dbReference type="Pfam" id="PF00158">
    <property type="entry name" value="Sigma54_activat"/>
    <property type="match status" value="1"/>
</dbReference>
<dbReference type="PROSITE" id="PS50110">
    <property type="entry name" value="RESPONSE_REGULATORY"/>
    <property type="match status" value="1"/>
</dbReference>
<keyword evidence="6" id="KW-0804">Transcription</keyword>
<dbReference type="InterPro" id="IPR027417">
    <property type="entry name" value="P-loop_NTPase"/>
</dbReference>
<evidence type="ECO:0000313" key="11">
    <source>
        <dbReference type="EMBL" id="MBM3224420.1"/>
    </source>
</evidence>
<dbReference type="InterPro" id="IPR011006">
    <property type="entry name" value="CheY-like_superfamily"/>
</dbReference>
<dbReference type="Proteomes" id="UP000712673">
    <property type="component" value="Unassembled WGS sequence"/>
</dbReference>
<dbReference type="SUPFAM" id="SSF52540">
    <property type="entry name" value="P-loop containing nucleoside triphosphate hydrolases"/>
    <property type="match status" value="1"/>
</dbReference>
<dbReference type="Gene3D" id="3.40.50.300">
    <property type="entry name" value="P-loop containing nucleotide triphosphate hydrolases"/>
    <property type="match status" value="1"/>
</dbReference>
<dbReference type="CDD" id="cd00156">
    <property type="entry name" value="REC"/>
    <property type="match status" value="1"/>
</dbReference>
<dbReference type="GO" id="GO:0005524">
    <property type="term" value="F:ATP binding"/>
    <property type="evidence" value="ECO:0007669"/>
    <property type="project" value="UniProtKB-KW"/>
</dbReference>
<feature type="modified residue" description="4-aspartylphosphate" evidence="7">
    <location>
        <position position="80"/>
    </location>
</feature>
<feature type="region of interest" description="Disordered" evidence="8">
    <location>
        <begin position="441"/>
        <end position="468"/>
    </location>
</feature>
<dbReference type="SMART" id="SM00382">
    <property type="entry name" value="AAA"/>
    <property type="match status" value="1"/>
</dbReference>
<dbReference type="InterPro" id="IPR058031">
    <property type="entry name" value="AAA_lid_NorR"/>
</dbReference>
<keyword evidence="7" id="KW-0597">Phosphoprotein</keyword>
<dbReference type="PROSITE" id="PS00675">
    <property type="entry name" value="SIGMA54_INTERACT_1"/>
    <property type="match status" value="1"/>
</dbReference>
<dbReference type="GO" id="GO:0003677">
    <property type="term" value="F:DNA binding"/>
    <property type="evidence" value="ECO:0007669"/>
    <property type="project" value="UniProtKB-KW"/>
</dbReference>
<comment type="caution">
    <text evidence="11">The sequence shown here is derived from an EMBL/GenBank/DDBJ whole genome shotgun (WGS) entry which is preliminary data.</text>
</comment>
<dbReference type="InterPro" id="IPR025944">
    <property type="entry name" value="Sigma_54_int_dom_CS"/>
</dbReference>
<dbReference type="InterPro" id="IPR025662">
    <property type="entry name" value="Sigma_54_int_dom_ATP-bd_1"/>
</dbReference>
<dbReference type="InterPro" id="IPR003593">
    <property type="entry name" value="AAA+_ATPase"/>
</dbReference>
<organism evidence="11 12">
    <name type="scientific">Tectimicrobiota bacterium</name>
    <dbReference type="NCBI Taxonomy" id="2528274"/>
    <lineage>
        <taxon>Bacteria</taxon>
        <taxon>Pseudomonadati</taxon>
        <taxon>Nitrospinota/Tectimicrobiota group</taxon>
        <taxon>Candidatus Tectimicrobiota</taxon>
    </lineage>
</organism>
<keyword evidence="5" id="KW-0010">Activator</keyword>
<name>A0A937W2C1_UNCTE</name>
<protein>
    <submittedName>
        <fullName evidence="11">Sigma-54-dependent Fis family transcriptional regulator</fullName>
    </submittedName>
</protein>
<feature type="domain" description="Response regulatory" evidence="10">
    <location>
        <begin position="31"/>
        <end position="145"/>
    </location>
</feature>
<dbReference type="PANTHER" id="PTHR32071:SF81">
    <property type="entry name" value="PROPIONATE CATABOLISM OPERON REGULATORY PROTEIN"/>
    <property type="match status" value="1"/>
</dbReference>
<dbReference type="FunFam" id="1.10.8.60:FF:000014">
    <property type="entry name" value="DNA-binding transcriptional regulator NtrC"/>
    <property type="match status" value="1"/>
</dbReference>
<keyword evidence="4" id="KW-0238">DNA-binding</keyword>
<dbReference type="EMBL" id="VGLS01000322">
    <property type="protein sequence ID" value="MBM3224420.1"/>
    <property type="molecule type" value="Genomic_DNA"/>
</dbReference>
<keyword evidence="3" id="KW-0805">Transcription regulation</keyword>
<dbReference type="InterPro" id="IPR025943">
    <property type="entry name" value="Sigma_54_int_dom_ATP-bd_2"/>
</dbReference>
<dbReference type="Pfam" id="PF00072">
    <property type="entry name" value="Response_reg"/>
    <property type="match status" value="1"/>
</dbReference>
<evidence type="ECO:0000256" key="8">
    <source>
        <dbReference type="SAM" id="MobiDB-lite"/>
    </source>
</evidence>
<evidence type="ECO:0000313" key="12">
    <source>
        <dbReference type="Proteomes" id="UP000712673"/>
    </source>
</evidence>
<keyword evidence="2" id="KW-0067">ATP-binding</keyword>
<evidence type="ECO:0000259" key="10">
    <source>
        <dbReference type="PROSITE" id="PS50110"/>
    </source>
</evidence>
<evidence type="ECO:0000256" key="7">
    <source>
        <dbReference type="PROSITE-ProRule" id="PRU00169"/>
    </source>
</evidence>
<dbReference type="Gene3D" id="3.40.50.2300">
    <property type="match status" value="1"/>
</dbReference>
<evidence type="ECO:0000256" key="3">
    <source>
        <dbReference type="ARBA" id="ARBA00023015"/>
    </source>
</evidence>
<dbReference type="InterPro" id="IPR001789">
    <property type="entry name" value="Sig_transdc_resp-reg_receiver"/>
</dbReference>